<evidence type="ECO:0000313" key="2">
    <source>
        <dbReference type="EMBL" id="CAD14632.1"/>
    </source>
</evidence>
<gene>
    <name evidence="2" type="ordered locus">RSc0930</name>
</gene>
<feature type="transmembrane region" description="Helical" evidence="1">
    <location>
        <begin position="23"/>
        <end position="43"/>
    </location>
</feature>
<organism evidence="2 3">
    <name type="scientific">Ralstonia nicotianae (strain ATCC BAA-1114 / GMI1000)</name>
    <name type="common">Ralstonia solanacearum</name>
    <dbReference type="NCBI Taxonomy" id="267608"/>
    <lineage>
        <taxon>Bacteria</taxon>
        <taxon>Pseudomonadati</taxon>
        <taxon>Pseudomonadota</taxon>
        <taxon>Betaproteobacteria</taxon>
        <taxon>Burkholderiales</taxon>
        <taxon>Burkholderiaceae</taxon>
        <taxon>Ralstonia</taxon>
        <taxon>Ralstonia solanacearum species complex</taxon>
    </lineage>
</organism>
<dbReference type="eggNOG" id="ENOG50302YJ">
    <property type="taxonomic scope" value="Bacteria"/>
</dbReference>
<evidence type="ECO:0000313" key="3">
    <source>
        <dbReference type="Proteomes" id="UP000001436"/>
    </source>
</evidence>
<dbReference type="HOGENOM" id="CLU_209838_0_0_4"/>
<keyword evidence="1" id="KW-0472">Membrane</keyword>
<accession>Q8Y0W3</accession>
<sequence length="72" mass="8176">MACRDHHDNRCLMPFHPSRYTRLILGLLWSSAFMAMLAHLLYGEVSLRQQASRLLQDLTASTSVPALRPVPI</sequence>
<reference evidence="2 3" key="1">
    <citation type="journal article" date="2002" name="Nature">
        <title>Genome sequence of the plant pathogen Ralstonia solanacearum.</title>
        <authorList>
            <person name="Salanoubat M."/>
            <person name="Genin S."/>
            <person name="Artiguenave F."/>
            <person name="Gouzy J."/>
            <person name="Mangenot S."/>
            <person name="Arlat M."/>
            <person name="Billault A."/>
            <person name="Brottier P."/>
            <person name="Camus J.C."/>
            <person name="Cattolico L."/>
            <person name="Chandler M."/>
            <person name="Choisne N."/>
            <person name="Claudel-Renard C."/>
            <person name="Cunnac S."/>
            <person name="Demange N."/>
            <person name="Gaspin C."/>
            <person name="Lavie M."/>
            <person name="Moisan A."/>
            <person name="Robert C."/>
            <person name="Saurin W."/>
            <person name="Schiex T."/>
            <person name="Siguier P."/>
            <person name="Thebault P."/>
            <person name="Whalen M."/>
            <person name="Wincker P."/>
            <person name="Levy M."/>
            <person name="Weissenbach J."/>
            <person name="Boucher C.A."/>
        </authorList>
    </citation>
    <scope>NUCLEOTIDE SEQUENCE [LARGE SCALE GENOMIC DNA]</scope>
    <source>
        <strain evidence="3">ATCC BAA-1114 / GMI1000</strain>
    </source>
</reference>
<name>Q8Y0W3_RALN1</name>
<dbReference type="EMBL" id="AL646052">
    <property type="protein sequence ID" value="CAD14632.1"/>
    <property type="molecule type" value="Genomic_DNA"/>
</dbReference>
<dbReference type="STRING" id="267608.RSc0930"/>
<evidence type="ECO:0000256" key="1">
    <source>
        <dbReference type="SAM" id="Phobius"/>
    </source>
</evidence>
<keyword evidence="3" id="KW-1185">Reference proteome</keyword>
<dbReference type="AlphaFoldDB" id="Q8Y0W3"/>
<proteinExistence type="predicted"/>
<keyword evidence="1" id="KW-1133">Transmembrane helix</keyword>
<protein>
    <submittedName>
        <fullName evidence="2">Probable transmembrane protein</fullName>
    </submittedName>
</protein>
<dbReference type="Proteomes" id="UP000001436">
    <property type="component" value="Chromosome"/>
</dbReference>
<dbReference type="EnsemblBacteria" id="CAD14632">
    <property type="protein sequence ID" value="CAD14632"/>
    <property type="gene ID" value="RSc0930"/>
</dbReference>
<dbReference type="KEGG" id="rso:RSc0930"/>
<keyword evidence="1 2" id="KW-0812">Transmembrane</keyword>